<evidence type="ECO:0000313" key="3">
    <source>
        <dbReference type="EMBL" id="OKS88637.1"/>
    </source>
</evidence>
<evidence type="ECO:0000259" key="2">
    <source>
        <dbReference type="Pfam" id="PF26603"/>
    </source>
</evidence>
<dbReference type="Proteomes" id="UP000186720">
    <property type="component" value="Unassembled WGS sequence"/>
</dbReference>
<dbReference type="AlphaFoldDB" id="A0A1Q6A3Q9"/>
<sequence>MNKTLIGIAVAVGMVIGLPLYLYVVNHLFYKGNDAKAVIPTYIQNSIELKVQIPEQNPFDLNKSLLTFEYSDYKSVLNKNGNGNLYLMKFYSSEYKKYFVARLFDYSKTFFLHLTMDKKDVFITVNQDDLNNTKYGSKTNPVPVFKYRGLTPLIHNDVNLDITEAEYQHNVTQYLTYYMSKEDFKKRFGK</sequence>
<keyword evidence="4" id="KW-1185">Reference proteome</keyword>
<keyword evidence="1" id="KW-0812">Transmembrane</keyword>
<reference evidence="3 4" key="1">
    <citation type="submission" date="2016-11" db="EMBL/GenBank/DDBJ databases">
        <title>Whole Genome Sequencing of Mucilaginibacter polytrichastri RG4-7(T) isolated from the moss sample.</title>
        <authorList>
            <person name="Li Y."/>
        </authorList>
    </citation>
    <scope>NUCLEOTIDE SEQUENCE [LARGE SCALE GENOMIC DNA]</scope>
    <source>
        <strain evidence="3 4">RG4-7</strain>
    </source>
</reference>
<proteinExistence type="predicted"/>
<protein>
    <recommendedName>
        <fullName evidence="2">DUF8188 domain-containing protein</fullName>
    </recommendedName>
</protein>
<evidence type="ECO:0000313" key="4">
    <source>
        <dbReference type="Proteomes" id="UP000186720"/>
    </source>
</evidence>
<accession>A0A1Q6A3Q9</accession>
<dbReference type="EMBL" id="MPPL01000001">
    <property type="protein sequence ID" value="OKS88637.1"/>
    <property type="molecule type" value="Genomic_DNA"/>
</dbReference>
<dbReference type="Pfam" id="PF26603">
    <property type="entry name" value="DUF8188"/>
    <property type="match status" value="1"/>
</dbReference>
<dbReference type="OrthoDB" id="761145at2"/>
<feature type="domain" description="DUF8188" evidence="2">
    <location>
        <begin position="34"/>
        <end position="188"/>
    </location>
</feature>
<gene>
    <name evidence="3" type="ORF">RG47T_4109</name>
</gene>
<organism evidence="3 4">
    <name type="scientific">Mucilaginibacter polytrichastri</name>
    <dbReference type="NCBI Taxonomy" id="1302689"/>
    <lineage>
        <taxon>Bacteria</taxon>
        <taxon>Pseudomonadati</taxon>
        <taxon>Bacteroidota</taxon>
        <taxon>Sphingobacteriia</taxon>
        <taxon>Sphingobacteriales</taxon>
        <taxon>Sphingobacteriaceae</taxon>
        <taxon>Mucilaginibacter</taxon>
    </lineage>
</organism>
<comment type="caution">
    <text evidence="3">The sequence shown here is derived from an EMBL/GenBank/DDBJ whole genome shotgun (WGS) entry which is preliminary data.</text>
</comment>
<dbReference type="InterPro" id="IPR058501">
    <property type="entry name" value="DUF8188"/>
</dbReference>
<evidence type="ECO:0000256" key="1">
    <source>
        <dbReference type="SAM" id="Phobius"/>
    </source>
</evidence>
<dbReference type="STRING" id="1302689.RG47T_4109"/>
<keyword evidence="1" id="KW-0472">Membrane</keyword>
<feature type="transmembrane region" description="Helical" evidence="1">
    <location>
        <begin position="6"/>
        <end position="24"/>
    </location>
</feature>
<keyword evidence="1" id="KW-1133">Transmembrane helix</keyword>
<name>A0A1Q6A3Q9_9SPHI</name>
<dbReference type="RefSeq" id="WP_074491191.1">
    <property type="nucleotide sequence ID" value="NZ_FPAM01000025.1"/>
</dbReference>